<organism evidence="1 2">
    <name type="scientific">Paracraurococcus ruber</name>
    <dbReference type="NCBI Taxonomy" id="77675"/>
    <lineage>
        <taxon>Bacteria</taxon>
        <taxon>Pseudomonadati</taxon>
        <taxon>Pseudomonadota</taxon>
        <taxon>Alphaproteobacteria</taxon>
        <taxon>Acetobacterales</taxon>
        <taxon>Roseomonadaceae</taxon>
        <taxon>Paracraurococcus</taxon>
    </lineage>
</organism>
<accession>A0ABS1CZA6</accession>
<sequence>MQRNKGFQPISTGSRLSGDALLRAVETPMATVPPAAVELAQPTVPAKQSQKAVPFMLRLAPMVFQALEEAAEREGTTMTVMIARALRDAGYPVPEADLKDRRRRRDYAALADQAK</sequence>
<gene>
    <name evidence="1" type="ORF">CKO45_16665</name>
</gene>
<dbReference type="RefSeq" id="WP_240046789.1">
    <property type="nucleotide sequence ID" value="NZ_NRSG01000129.1"/>
</dbReference>
<evidence type="ECO:0000313" key="2">
    <source>
        <dbReference type="Proteomes" id="UP000697995"/>
    </source>
</evidence>
<proteinExistence type="predicted"/>
<dbReference type="EMBL" id="NRSG01000129">
    <property type="protein sequence ID" value="MBK1659865.1"/>
    <property type="molecule type" value="Genomic_DNA"/>
</dbReference>
<name>A0ABS1CZA6_9PROT</name>
<reference evidence="1 2" key="1">
    <citation type="journal article" date="2020" name="Microorganisms">
        <title>Osmotic Adaptation and Compatible Solute Biosynthesis of Phototrophic Bacteria as Revealed from Genome Analyses.</title>
        <authorList>
            <person name="Imhoff J.F."/>
            <person name="Rahn T."/>
            <person name="Kunzel S."/>
            <person name="Keller A."/>
            <person name="Neulinger S.C."/>
        </authorList>
    </citation>
    <scope>NUCLEOTIDE SEQUENCE [LARGE SCALE GENOMIC DNA]</scope>
    <source>
        <strain evidence="1 2">DSM 15382</strain>
    </source>
</reference>
<evidence type="ECO:0000313" key="1">
    <source>
        <dbReference type="EMBL" id="MBK1659865.1"/>
    </source>
</evidence>
<keyword evidence="2" id="KW-1185">Reference proteome</keyword>
<dbReference type="Proteomes" id="UP000697995">
    <property type="component" value="Unassembled WGS sequence"/>
</dbReference>
<comment type="caution">
    <text evidence="1">The sequence shown here is derived from an EMBL/GenBank/DDBJ whole genome shotgun (WGS) entry which is preliminary data.</text>
</comment>
<protein>
    <submittedName>
        <fullName evidence="1">Uncharacterized protein</fullName>
    </submittedName>
</protein>